<sequence length="415" mass="46458">MQDRLLELFHKYVNDSCSEEELSELFDLFSLPGNKITVKELIAQTIEDIYQHPEKINILLSNTDAENVLSQILTNTPDIATKTDRQPKKLFSRWRYQAAAAMVAALVGVSYYYYAHRSVNTPLQEVAQTTPNPLNITSGGNKATLTLNNGQTIVLDSAQNGLLAMQGTGRIVKPKSGEIIYSTEEKNDEKILYNNISTPRGGQYSLQLSDGSKVWLNAASSIRFPVVFPATERKVYITGEAYFEVKHLVGARDQSVPFIVEADNKSAGKAGFSVEVLGTRFNINSYSNEPFASTTLLEGKVKVQSHSSLQTRLLSPNQQVNMARNGEMNLNEQVDVNSVIAWKNGYSQFSAVPLSAVMRQIERWYDVNVQFEDHVTDVKFTGKLKRNENLSEFLKILDLNNIKYAVNNSTIIIKK</sequence>
<dbReference type="Pfam" id="PF04773">
    <property type="entry name" value="FecR"/>
    <property type="match status" value="1"/>
</dbReference>
<dbReference type="InterPro" id="IPR006860">
    <property type="entry name" value="FecR"/>
</dbReference>
<dbReference type="InterPro" id="IPR032508">
    <property type="entry name" value="FecR_C"/>
</dbReference>
<feature type="domain" description="FecR protein" evidence="1">
    <location>
        <begin position="195"/>
        <end position="302"/>
    </location>
</feature>
<dbReference type="Proteomes" id="UP000240971">
    <property type="component" value="Unassembled WGS sequence"/>
</dbReference>
<dbReference type="EMBL" id="PYAW01000001">
    <property type="protein sequence ID" value="PSL50369.1"/>
    <property type="molecule type" value="Genomic_DNA"/>
</dbReference>
<gene>
    <name evidence="3" type="ORF">CLV51_1011714</name>
</gene>
<comment type="caution">
    <text evidence="3">The sequence shown here is derived from an EMBL/GenBank/DDBJ whole genome shotgun (WGS) entry which is preliminary data.</text>
</comment>
<organism evidence="3 4">
    <name type="scientific">Chitinophaga niastensis</name>
    <dbReference type="NCBI Taxonomy" id="536980"/>
    <lineage>
        <taxon>Bacteria</taxon>
        <taxon>Pseudomonadati</taxon>
        <taxon>Bacteroidota</taxon>
        <taxon>Chitinophagia</taxon>
        <taxon>Chitinophagales</taxon>
        <taxon>Chitinophagaceae</taxon>
        <taxon>Chitinophaga</taxon>
    </lineage>
</organism>
<accession>A0A2P8HVW6</accession>
<keyword evidence="4" id="KW-1185">Reference proteome</keyword>
<dbReference type="Gene3D" id="2.60.120.1440">
    <property type="match status" value="1"/>
</dbReference>
<reference evidence="3 4" key="1">
    <citation type="submission" date="2018-03" db="EMBL/GenBank/DDBJ databases">
        <title>Genomic Encyclopedia of Archaeal and Bacterial Type Strains, Phase II (KMG-II): from individual species to whole genera.</title>
        <authorList>
            <person name="Goeker M."/>
        </authorList>
    </citation>
    <scope>NUCLEOTIDE SEQUENCE [LARGE SCALE GENOMIC DNA]</scope>
    <source>
        <strain evidence="3 4">DSM 24859</strain>
    </source>
</reference>
<dbReference type="PANTHER" id="PTHR30273:SF2">
    <property type="entry name" value="PROTEIN FECR"/>
    <property type="match status" value="1"/>
</dbReference>
<evidence type="ECO:0000313" key="4">
    <source>
        <dbReference type="Proteomes" id="UP000240971"/>
    </source>
</evidence>
<proteinExistence type="predicted"/>
<dbReference type="GO" id="GO:0016989">
    <property type="term" value="F:sigma factor antagonist activity"/>
    <property type="evidence" value="ECO:0007669"/>
    <property type="project" value="TreeGrafter"/>
</dbReference>
<evidence type="ECO:0000259" key="2">
    <source>
        <dbReference type="Pfam" id="PF16344"/>
    </source>
</evidence>
<evidence type="ECO:0000313" key="3">
    <source>
        <dbReference type="EMBL" id="PSL50369.1"/>
    </source>
</evidence>
<evidence type="ECO:0000259" key="1">
    <source>
        <dbReference type="Pfam" id="PF04773"/>
    </source>
</evidence>
<protein>
    <submittedName>
        <fullName evidence="3">FecR family protein</fullName>
    </submittedName>
</protein>
<dbReference type="Pfam" id="PF16344">
    <property type="entry name" value="FecR_C"/>
    <property type="match status" value="1"/>
</dbReference>
<dbReference type="Gene3D" id="3.55.50.30">
    <property type="match status" value="1"/>
</dbReference>
<name>A0A2P8HVW6_CHINA</name>
<feature type="domain" description="Protein FecR C-terminal" evidence="2">
    <location>
        <begin position="349"/>
        <end position="413"/>
    </location>
</feature>
<dbReference type="PANTHER" id="PTHR30273">
    <property type="entry name" value="PERIPLASMIC SIGNAL SENSOR AND SIGMA FACTOR ACTIVATOR FECR-RELATED"/>
    <property type="match status" value="1"/>
</dbReference>
<dbReference type="RefSeq" id="WP_106527518.1">
    <property type="nucleotide sequence ID" value="NZ_PYAW01000001.1"/>
</dbReference>
<dbReference type="InterPro" id="IPR012373">
    <property type="entry name" value="Ferrdict_sens_TM"/>
</dbReference>
<dbReference type="OrthoDB" id="649666at2"/>
<dbReference type="AlphaFoldDB" id="A0A2P8HVW6"/>